<evidence type="ECO:0000313" key="1">
    <source>
        <dbReference type="EMBL" id="VAW07185.1"/>
    </source>
</evidence>
<dbReference type="AlphaFoldDB" id="A0A3B0SN07"/>
<name>A0A3B0SN07_9ZZZZ</name>
<organism evidence="1">
    <name type="scientific">hydrothermal vent metagenome</name>
    <dbReference type="NCBI Taxonomy" id="652676"/>
    <lineage>
        <taxon>unclassified sequences</taxon>
        <taxon>metagenomes</taxon>
        <taxon>ecological metagenomes</taxon>
    </lineage>
</organism>
<reference evidence="1" key="1">
    <citation type="submission" date="2018-06" db="EMBL/GenBank/DDBJ databases">
        <authorList>
            <person name="Zhirakovskaya E."/>
        </authorList>
    </citation>
    <scope>NUCLEOTIDE SEQUENCE</scope>
</reference>
<proteinExistence type="predicted"/>
<gene>
    <name evidence="1" type="ORF">MNBD_ACTINO01-2281</name>
</gene>
<protein>
    <submittedName>
        <fullName evidence="1">Uncharacterized protein</fullName>
    </submittedName>
</protein>
<dbReference type="EMBL" id="UOEI01000510">
    <property type="protein sequence ID" value="VAW07185.1"/>
    <property type="molecule type" value="Genomic_DNA"/>
</dbReference>
<sequence length="64" mass="6627">MNDNDAMNDHIDPDRPDSAAALVEQLASIDPADAPPIAEELAGRLAAELDSTDGRSGGDPEQPS</sequence>
<accession>A0A3B0SN07</accession>